<gene>
    <name evidence="1" type="ORF">CJD36_010115</name>
</gene>
<accession>A0A2S7SZU3</accession>
<evidence type="ECO:0000313" key="2">
    <source>
        <dbReference type="Proteomes" id="UP000239872"/>
    </source>
</evidence>
<dbReference type="AlphaFoldDB" id="A0A2S7SZU3"/>
<dbReference type="EMBL" id="PPSL01000002">
    <property type="protein sequence ID" value="PQJ12131.1"/>
    <property type="molecule type" value="Genomic_DNA"/>
</dbReference>
<protein>
    <submittedName>
        <fullName evidence="1">Uncharacterized protein</fullName>
    </submittedName>
</protein>
<dbReference type="OrthoDB" id="796201at2"/>
<dbReference type="Proteomes" id="UP000239872">
    <property type="component" value="Unassembled WGS sequence"/>
</dbReference>
<evidence type="ECO:0000313" key="1">
    <source>
        <dbReference type="EMBL" id="PQJ12131.1"/>
    </source>
</evidence>
<sequence>MKKQIRLLLQQFDSYLEKNVDTALQITTAIKQFLESPVADILTAIIPGSVDDIIRRQLIYALDKSVEALAIAEHCKQYTDIEEKLKCFVSQLQQRGPDMQDALLQKLASLLAGTLDGNRLKQSVYDLFTQVKYTTAKG</sequence>
<name>A0A2S7SZU3_9BACT</name>
<comment type="caution">
    <text evidence="1">The sequence shown here is derived from an EMBL/GenBank/DDBJ whole genome shotgun (WGS) entry which is preliminary data.</text>
</comment>
<dbReference type="RefSeq" id="WP_105039010.1">
    <property type="nucleotide sequence ID" value="NZ_PPSL01000002.1"/>
</dbReference>
<organism evidence="1 2">
    <name type="scientific">Flavipsychrobacter stenotrophus</name>
    <dbReference type="NCBI Taxonomy" id="2077091"/>
    <lineage>
        <taxon>Bacteria</taxon>
        <taxon>Pseudomonadati</taxon>
        <taxon>Bacteroidota</taxon>
        <taxon>Chitinophagia</taxon>
        <taxon>Chitinophagales</taxon>
        <taxon>Chitinophagaceae</taxon>
        <taxon>Flavipsychrobacter</taxon>
    </lineage>
</organism>
<proteinExistence type="predicted"/>
<keyword evidence="2" id="KW-1185">Reference proteome</keyword>
<reference evidence="1 2" key="1">
    <citation type="submission" date="2018-01" db="EMBL/GenBank/DDBJ databases">
        <title>A novel member of the phylum Bacteroidetes isolated from glacier ice.</title>
        <authorList>
            <person name="Liu Q."/>
            <person name="Xin Y.-H."/>
        </authorList>
    </citation>
    <scope>NUCLEOTIDE SEQUENCE [LARGE SCALE GENOMIC DNA]</scope>
    <source>
        <strain evidence="1 2">RB1R16</strain>
    </source>
</reference>